<dbReference type="AlphaFoldDB" id="A0A181CAE6"/>
<evidence type="ECO:0000256" key="6">
    <source>
        <dbReference type="SAM" id="MobiDB-lite"/>
    </source>
</evidence>
<dbReference type="InterPro" id="IPR037185">
    <property type="entry name" value="EmrE-like"/>
</dbReference>
<keyword evidence="5 7" id="KW-0472">Membrane</keyword>
<dbReference type="Proteomes" id="UP000502533">
    <property type="component" value="Chromosome"/>
</dbReference>
<proteinExistence type="predicted"/>
<feature type="compositionally biased region" description="Basic and acidic residues" evidence="6">
    <location>
        <begin position="308"/>
        <end position="325"/>
    </location>
</feature>
<keyword evidence="4 7" id="KW-1133">Transmembrane helix</keyword>
<evidence type="ECO:0000256" key="5">
    <source>
        <dbReference type="ARBA" id="ARBA00023136"/>
    </source>
</evidence>
<organism evidence="8 9">
    <name type="scientific">Komagataeibacter rhaeticus</name>
    <dbReference type="NCBI Taxonomy" id="215221"/>
    <lineage>
        <taxon>Bacteria</taxon>
        <taxon>Pseudomonadati</taxon>
        <taxon>Pseudomonadota</taxon>
        <taxon>Alphaproteobacteria</taxon>
        <taxon>Acetobacterales</taxon>
        <taxon>Acetobacteraceae</taxon>
        <taxon>Komagataeibacter</taxon>
    </lineage>
</organism>
<dbReference type="GO" id="GO:0005886">
    <property type="term" value="C:plasma membrane"/>
    <property type="evidence" value="ECO:0007669"/>
    <property type="project" value="UniProtKB-SubCell"/>
</dbReference>
<sequence>MNKTGLGLALLSAVLFGVSTPFAKLLLGGMPAQMAAGLLYLGSGLGLAVVLGARAALRLPTHDEAPLARRDLPWLLGVIATGGVAGPLLLMLGLARTDAAGASLLLNVESIATLLIAWVVFRENVDRRLLLGAVCIVAGAVVLSWQGRATLSPGALYIVAACVCWGIDNNLSGRLSAVDPVRIAMLKGLVAGGVNMALALVFMHAGLPGPVLVAGAMAVGFAGYGISLVAFMLGLRHLGAARTGAYFALAPFVGAVVSLVVFGVHDAARLAVAGGLMGIGLWLHLSERHDHEHIHEEMAHTHRHVHDGHHQHTHTHDDPPGEPHTHYHVHTRLVHRHPHYPDLHHRHSHDGHDHGPDGHDHGGHDHGGHDHDGHDHTHAA</sequence>
<feature type="transmembrane region" description="Helical" evidence="7">
    <location>
        <begin position="245"/>
        <end position="262"/>
    </location>
</feature>
<evidence type="ECO:0000256" key="3">
    <source>
        <dbReference type="ARBA" id="ARBA00022692"/>
    </source>
</evidence>
<dbReference type="EMBL" id="CP050139">
    <property type="protein sequence ID" value="QIP35329.1"/>
    <property type="molecule type" value="Genomic_DNA"/>
</dbReference>
<dbReference type="Gene3D" id="1.10.3730.20">
    <property type="match status" value="1"/>
</dbReference>
<feature type="transmembrane region" description="Helical" evidence="7">
    <location>
        <begin position="183"/>
        <end position="205"/>
    </location>
</feature>
<dbReference type="KEGG" id="kre:GWK63_07500"/>
<dbReference type="InterPro" id="IPR000620">
    <property type="entry name" value="EamA_dom"/>
</dbReference>
<dbReference type="PANTHER" id="PTHR42920:SF11">
    <property type="entry name" value="INNER MEMBRANE PROTEIN YTFF"/>
    <property type="match status" value="1"/>
</dbReference>
<evidence type="ECO:0000256" key="4">
    <source>
        <dbReference type="ARBA" id="ARBA00022989"/>
    </source>
</evidence>
<dbReference type="RefSeq" id="WP_112209999.1">
    <property type="nucleotide sequence ID" value="NZ_CALMTF010000099.1"/>
</dbReference>
<feature type="compositionally biased region" description="Basic residues" evidence="6">
    <location>
        <begin position="340"/>
        <end position="349"/>
    </location>
</feature>
<gene>
    <name evidence="8" type="ORF">GWK63_07500</name>
</gene>
<feature type="transmembrane region" description="Helical" evidence="7">
    <location>
        <begin position="128"/>
        <end position="145"/>
    </location>
</feature>
<evidence type="ECO:0000313" key="9">
    <source>
        <dbReference type="Proteomes" id="UP000502533"/>
    </source>
</evidence>
<dbReference type="SUPFAM" id="SSF103481">
    <property type="entry name" value="Multidrug resistance efflux transporter EmrE"/>
    <property type="match status" value="1"/>
</dbReference>
<dbReference type="InterPro" id="IPR051258">
    <property type="entry name" value="Diverse_Substrate_Transporter"/>
</dbReference>
<dbReference type="GeneID" id="85021995"/>
<keyword evidence="9" id="KW-1185">Reference proteome</keyword>
<protein>
    <submittedName>
        <fullName evidence="8">DMT family transporter</fullName>
    </submittedName>
</protein>
<name>A0A181CAE6_9PROT</name>
<feature type="transmembrane region" description="Helical" evidence="7">
    <location>
        <begin position="100"/>
        <end position="121"/>
    </location>
</feature>
<comment type="subcellular location">
    <subcellularLocation>
        <location evidence="1">Cell membrane</location>
        <topology evidence="1">Multi-pass membrane protein</topology>
    </subcellularLocation>
</comment>
<reference evidence="8 9" key="1">
    <citation type="submission" date="2020-03" db="EMBL/GenBank/DDBJ databases">
        <title>Isolation of cellulose-producing strains, genome characterization and application of the synthesized cellulose films as an economical and sustainable material for piezoelectric sensor construction.</title>
        <authorList>
            <person name="Mangayil R.K."/>
        </authorList>
    </citation>
    <scope>NUCLEOTIDE SEQUENCE [LARGE SCALE GENOMIC DNA]</scope>
    <source>
        <strain evidence="8 9">ENS 9a1a</strain>
    </source>
</reference>
<keyword evidence="3 7" id="KW-0812">Transmembrane</keyword>
<feature type="region of interest" description="Disordered" evidence="6">
    <location>
        <begin position="301"/>
        <end position="326"/>
    </location>
</feature>
<feature type="transmembrane region" description="Helical" evidence="7">
    <location>
        <begin position="151"/>
        <end position="171"/>
    </location>
</feature>
<evidence type="ECO:0000256" key="1">
    <source>
        <dbReference type="ARBA" id="ARBA00004651"/>
    </source>
</evidence>
<feature type="transmembrane region" description="Helical" evidence="7">
    <location>
        <begin position="211"/>
        <end position="233"/>
    </location>
</feature>
<evidence type="ECO:0000313" key="8">
    <source>
        <dbReference type="EMBL" id="QIP35329.1"/>
    </source>
</evidence>
<dbReference type="Pfam" id="PF00892">
    <property type="entry name" value="EamA"/>
    <property type="match status" value="2"/>
</dbReference>
<dbReference type="PANTHER" id="PTHR42920">
    <property type="entry name" value="OS03G0707200 PROTEIN-RELATED"/>
    <property type="match status" value="1"/>
</dbReference>
<feature type="compositionally biased region" description="Basic and acidic residues" evidence="6">
    <location>
        <begin position="350"/>
        <end position="380"/>
    </location>
</feature>
<feature type="transmembrane region" description="Helical" evidence="7">
    <location>
        <begin position="33"/>
        <end position="53"/>
    </location>
</feature>
<evidence type="ECO:0000256" key="7">
    <source>
        <dbReference type="SAM" id="Phobius"/>
    </source>
</evidence>
<keyword evidence="2" id="KW-1003">Cell membrane</keyword>
<feature type="region of interest" description="Disordered" evidence="6">
    <location>
        <begin position="340"/>
        <end position="380"/>
    </location>
</feature>
<evidence type="ECO:0000256" key="2">
    <source>
        <dbReference type="ARBA" id="ARBA00022475"/>
    </source>
</evidence>
<feature type="transmembrane region" description="Helical" evidence="7">
    <location>
        <begin position="74"/>
        <end position="94"/>
    </location>
</feature>
<accession>A0A181CAE6</accession>